<protein>
    <submittedName>
        <fullName evidence="3">Glycine/D-amino acid oxidase</fullName>
    </submittedName>
</protein>
<dbReference type="InterPro" id="IPR036188">
    <property type="entry name" value="FAD/NAD-bd_sf"/>
</dbReference>
<evidence type="ECO:0000313" key="3">
    <source>
        <dbReference type="EMBL" id="SIQ96380.1"/>
    </source>
</evidence>
<feature type="domain" description="FAD dependent oxidoreductase" evidence="2">
    <location>
        <begin position="3"/>
        <end position="369"/>
    </location>
</feature>
<dbReference type="STRING" id="49186.SAMN05421647_11278"/>
<dbReference type="Pfam" id="PF01266">
    <property type="entry name" value="DAO"/>
    <property type="match status" value="1"/>
</dbReference>
<dbReference type="RefSeq" id="WP_076465860.1">
    <property type="nucleotide sequence ID" value="NZ_FTMN01000012.1"/>
</dbReference>
<dbReference type="AlphaFoldDB" id="A0A1N6X289"/>
<accession>A0A1N6X289</accession>
<dbReference type="Gene3D" id="3.50.50.60">
    <property type="entry name" value="FAD/NAD(P)-binding domain"/>
    <property type="match status" value="1"/>
</dbReference>
<evidence type="ECO:0000259" key="2">
    <source>
        <dbReference type="Pfam" id="PF01266"/>
    </source>
</evidence>
<dbReference type="Proteomes" id="UP000186895">
    <property type="component" value="Unassembled WGS sequence"/>
</dbReference>
<dbReference type="InterPro" id="IPR006076">
    <property type="entry name" value="FAD-dep_OxRdtase"/>
</dbReference>
<evidence type="ECO:0000256" key="1">
    <source>
        <dbReference type="ARBA" id="ARBA00023002"/>
    </source>
</evidence>
<organism evidence="3 4">
    <name type="scientific">Marinobacterium stanieri</name>
    <dbReference type="NCBI Taxonomy" id="49186"/>
    <lineage>
        <taxon>Bacteria</taxon>
        <taxon>Pseudomonadati</taxon>
        <taxon>Pseudomonadota</taxon>
        <taxon>Gammaproteobacteria</taxon>
        <taxon>Oceanospirillales</taxon>
        <taxon>Oceanospirillaceae</taxon>
        <taxon>Marinobacterium</taxon>
    </lineage>
</organism>
<keyword evidence="1" id="KW-0560">Oxidoreductase</keyword>
<keyword evidence="4" id="KW-1185">Reference proteome</keyword>
<sequence length="466" mass="51497">MDRIAIVGNGILSLASAWRVLQKNPAARVTIIGPKARTGSASLAAPAMLNSFAELVMGSLDHPIDRKKFSVSQLAARAWSDFLAEMPEYEVSRPGIGKGTFVLNNGSTDVSEDESFDAIVDYLEEFNEAYQWVRPTEIPGYSPAASGRALRAIYIERENFVNSEQVIQYVECALENMGVSFIDDCAASLEMTSGIISSVQLRSGECVKADSYLLALGANLTKLMSDSGIDVEMPKIFYGSGVSIEIRPRESKLSNCVRTPNRGLACGIYSAPRTQDTVVIGASNYVADYALDYPRIGSLESLMKGTMEQLNRDFYNAELVNPRVGWRPTSEDTYPVLGKLSIENLVVASGTKRDGFHMSPILSDYISDLLLNGNSELDELFSEWKPERALIRTYTREKAVTEIVKHKLSAMYQHDFVPPKSAMLAELTESIRTEVESFHDSLGAKDWGVHPELYDLYRNGYIAAEK</sequence>
<dbReference type="Gene3D" id="3.30.9.10">
    <property type="entry name" value="D-Amino Acid Oxidase, subunit A, domain 2"/>
    <property type="match status" value="1"/>
</dbReference>
<name>A0A1N6X289_9GAMM</name>
<dbReference type="eggNOG" id="COG0665">
    <property type="taxonomic scope" value="Bacteria"/>
</dbReference>
<dbReference type="SUPFAM" id="SSF51905">
    <property type="entry name" value="FAD/NAD(P)-binding domain"/>
    <property type="match status" value="1"/>
</dbReference>
<dbReference type="EMBL" id="FTMN01000012">
    <property type="protein sequence ID" value="SIQ96380.1"/>
    <property type="molecule type" value="Genomic_DNA"/>
</dbReference>
<reference evidence="3 4" key="1">
    <citation type="submission" date="2017-01" db="EMBL/GenBank/DDBJ databases">
        <authorList>
            <person name="Mah S.A."/>
            <person name="Swanson W.J."/>
            <person name="Moy G.W."/>
            <person name="Vacquier V.D."/>
        </authorList>
    </citation>
    <scope>NUCLEOTIDE SEQUENCE [LARGE SCALE GENOMIC DNA]</scope>
    <source>
        <strain evidence="3 4">DSM 7027</strain>
    </source>
</reference>
<dbReference type="GO" id="GO:0005737">
    <property type="term" value="C:cytoplasm"/>
    <property type="evidence" value="ECO:0007669"/>
    <property type="project" value="TreeGrafter"/>
</dbReference>
<gene>
    <name evidence="3" type="ORF">SAMN05421647_11278</name>
</gene>
<dbReference type="PANTHER" id="PTHR13847">
    <property type="entry name" value="SARCOSINE DEHYDROGENASE-RELATED"/>
    <property type="match status" value="1"/>
</dbReference>
<dbReference type="GO" id="GO:0016491">
    <property type="term" value="F:oxidoreductase activity"/>
    <property type="evidence" value="ECO:0007669"/>
    <property type="project" value="UniProtKB-KW"/>
</dbReference>
<evidence type="ECO:0000313" key="4">
    <source>
        <dbReference type="Proteomes" id="UP000186895"/>
    </source>
</evidence>
<proteinExistence type="predicted"/>